<comment type="caution">
    <text evidence="3">The sequence shown here is derived from an EMBL/GenBank/DDBJ whole genome shotgun (WGS) entry which is preliminary data.</text>
</comment>
<keyword evidence="1" id="KW-0677">Repeat</keyword>
<accession>A0AAW9KMQ4</accession>
<organism evidence="3 4">
    <name type="scientific">Clostridium perfringens</name>
    <dbReference type="NCBI Taxonomy" id="1502"/>
    <lineage>
        <taxon>Bacteria</taxon>
        <taxon>Bacillati</taxon>
        <taxon>Bacillota</taxon>
        <taxon>Clostridia</taxon>
        <taxon>Eubacteriales</taxon>
        <taxon>Clostridiaceae</taxon>
        <taxon>Clostridium</taxon>
    </lineage>
</organism>
<dbReference type="Proteomes" id="UP001288944">
    <property type="component" value="Unassembled WGS sequence"/>
</dbReference>
<dbReference type="PANTHER" id="PTHR43308">
    <property type="entry name" value="OUTER MEMBRANE PROTEIN ALPHA-RELATED"/>
    <property type="match status" value="1"/>
</dbReference>
<dbReference type="InterPro" id="IPR051465">
    <property type="entry name" value="Cell_Envelope_Struct_Comp"/>
</dbReference>
<protein>
    <recommendedName>
        <fullName evidence="2">SLH domain-containing protein</fullName>
    </recommendedName>
</protein>
<feature type="non-terminal residue" evidence="3">
    <location>
        <position position="1"/>
    </location>
</feature>
<dbReference type="PANTHER" id="PTHR43308:SF5">
    <property type="entry name" value="S-LAYER PROTEIN _ PEPTIDOGLYCAN ENDO-BETA-N-ACETYLGLUCOSAMINIDASE"/>
    <property type="match status" value="1"/>
</dbReference>
<evidence type="ECO:0000259" key="2">
    <source>
        <dbReference type="PROSITE" id="PS51272"/>
    </source>
</evidence>
<dbReference type="EMBL" id="WNUR01001818">
    <property type="protein sequence ID" value="MDZ7543934.1"/>
    <property type="molecule type" value="Genomic_DNA"/>
</dbReference>
<reference evidence="3" key="1">
    <citation type="submission" date="2019-11" db="EMBL/GenBank/DDBJ databases">
        <title>Characterization of Clostridium perfringens isolates from swine manure treated agricultural soils.</title>
        <authorList>
            <person name="Wushke S.T."/>
        </authorList>
    </citation>
    <scope>NUCLEOTIDE SEQUENCE</scope>
    <source>
        <strain evidence="3">X62</strain>
    </source>
</reference>
<dbReference type="InterPro" id="IPR001119">
    <property type="entry name" value="SLH_dom"/>
</dbReference>
<gene>
    <name evidence="3" type="ORF">GNF83_22790</name>
</gene>
<feature type="non-terminal residue" evidence="3">
    <location>
        <position position="127"/>
    </location>
</feature>
<name>A0AAW9KMQ4_CLOPF</name>
<evidence type="ECO:0000256" key="1">
    <source>
        <dbReference type="ARBA" id="ARBA00022737"/>
    </source>
</evidence>
<feature type="domain" description="SLH" evidence="2">
    <location>
        <begin position="36"/>
        <end position="99"/>
    </location>
</feature>
<dbReference type="AlphaFoldDB" id="A0AAW9KMQ4"/>
<proteinExistence type="predicted"/>
<dbReference type="PROSITE" id="PS51272">
    <property type="entry name" value="SLH"/>
    <property type="match status" value="1"/>
</dbReference>
<evidence type="ECO:0000313" key="4">
    <source>
        <dbReference type="Proteomes" id="UP001288944"/>
    </source>
</evidence>
<dbReference type="Pfam" id="PF00395">
    <property type="entry name" value="SLH"/>
    <property type="match status" value="1"/>
</dbReference>
<evidence type="ECO:0000313" key="3">
    <source>
        <dbReference type="EMBL" id="MDZ7543934.1"/>
    </source>
</evidence>
<sequence>YVQPAAADSKPVKAKSEGAAVRAELTGAELVGATFTALSSFADVSGHWAKEFITSAAALGLVNGVSDTQYKPNASVTRAEFAAMLGRTLEGIYGVVSDTAGSGEAKFKDVAANAWYADEVAAGARLQ</sequence>